<dbReference type="InterPro" id="IPR015947">
    <property type="entry name" value="PUA-like_sf"/>
</dbReference>
<dbReference type="Pfam" id="PF04266">
    <property type="entry name" value="ASCH"/>
    <property type="match status" value="1"/>
</dbReference>
<protein>
    <submittedName>
        <fullName evidence="2">ASCH domain-containing protein</fullName>
    </submittedName>
</protein>
<organism evidence="2 3">
    <name type="scientific">Paractinoplanes aksuensis</name>
    <dbReference type="NCBI Taxonomy" id="2939490"/>
    <lineage>
        <taxon>Bacteria</taxon>
        <taxon>Bacillati</taxon>
        <taxon>Actinomycetota</taxon>
        <taxon>Actinomycetes</taxon>
        <taxon>Micromonosporales</taxon>
        <taxon>Micromonosporaceae</taxon>
        <taxon>Paractinoplanes</taxon>
    </lineage>
</organism>
<accession>A0ABT1E676</accession>
<evidence type="ECO:0000313" key="3">
    <source>
        <dbReference type="Proteomes" id="UP001523369"/>
    </source>
</evidence>
<dbReference type="Proteomes" id="UP001523369">
    <property type="component" value="Unassembled WGS sequence"/>
</dbReference>
<evidence type="ECO:0000313" key="2">
    <source>
        <dbReference type="EMBL" id="MCO8277761.1"/>
    </source>
</evidence>
<feature type="domain" description="ASCH" evidence="1">
    <location>
        <begin position="9"/>
        <end position="75"/>
    </location>
</feature>
<sequence length="102" mass="10918">MTGLPALHESLPAAGDRFCVVDSNGDPAAVIEMTRVATEPLGSVTAAYVHAEGRGYPGIAAWRAAHEEFFRSDIVTETLGHTPDLTDETPVLTQRFVLIGRV</sequence>
<reference evidence="2 3" key="1">
    <citation type="submission" date="2022-06" db="EMBL/GenBank/DDBJ databases">
        <title>New Species of the Genus Actinoplanes, ActinopZanes ferrugineus.</title>
        <authorList>
            <person name="Ding P."/>
        </authorList>
    </citation>
    <scope>NUCLEOTIDE SEQUENCE [LARGE SCALE GENOMIC DNA]</scope>
    <source>
        <strain evidence="2 3">TRM88003</strain>
    </source>
</reference>
<dbReference type="PANTHER" id="PTHR39203:SF1">
    <property type="entry name" value="CYTOPLASMIC PROTEIN"/>
    <property type="match status" value="1"/>
</dbReference>
<comment type="caution">
    <text evidence="2">The sequence shown here is derived from an EMBL/GenBank/DDBJ whole genome shotgun (WGS) entry which is preliminary data.</text>
</comment>
<dbReference type="InterPro" id="IPR007374">
    <property type="entry name" value="ASCH_domain"/>
</dbReference>
<dbReference type="PANTHER" id="PTHR39203">
    <property type="entry name" value="CYTOPLASMIC PROTEIN-RELATED"/>
    <property type="match status" value="1"/>
</dbReference>
<dbReference type="SUPFAM" id="SSF88697">
    <property type="entry name" value="PUA domain-like"/>
    <property type="match status" value="1"/>
</dbReference>
<name>A0ABT1E676_9ACTN</name>
<dbReference type="EMBL" id="JAMYJR010000064">
    <property type="protein sequence ID" value="MCO8277761.1"/>
    <property type="molecule type" value="Genomic_DNA"/>
</dbReference>
<dbReference type="InterPro" id="IPR009326">
    <property type="entry name" value="DUF984"/>
</dbReference>
<keyword evidence="3" id="KW-1185">Reference proteome</keyword>
<dbReference type="Gene3D" id="3.10.400.10">
    <property type="entry name" value="Sulfate adenylyltransferase"/>
    <property type="match status" value="1"/>
</dbReference>
<proteinExistence type="predicted"/>
<evidence type="ECO:0000259" key="1">
    <source>
        <dbReference type="Pfam" id="PF04266"/>
    </source>
</evidence>
<gene>
    <name evidence="2" type="ORF">M1L60_45030</name>
</gene>